<sequence length="473" mass="51598">MQPLVYTEQPTLTPEASGVRERRMLRQYEQGASASGSWGAALGAQGAKRAPIPDAQALGEAVFKALVERDEAGWDALFVAPEDYAGLVRVDLKDARKFVDTLQASSLEVWRNFEPGLASEAPDGGWGSVLEFVELELGQGRRVDGPVAEEGDVVAQHWGNILKLKLRGSDLVFELRIRKILRIQSSVRTPGASTLSLGSAVEMSPLLDSYARAGLHLKPELLETREYPYPLAVGNFWRYHRSRVTPKNAASDSPSSASAEGAPTAEQGAGVALDADSLQPDTLAHPPASTALAATETLLEVVSVDRYGSRRLVTLRRSYNDEALSTSYEYFLLLPKRIYQCSSACRARIKDLAWLLAYLDRETPIYVFPLSLNEAWGAGGELRAESGSDGANSVFEVGSDWRDVSTPAGTYTNTVEIRGLGPLSSISSYYRGREHTRYFAHGHGLVQRVLRETSAGGVDTVVEKLVESRIMPR</sequence>
<evidence type="ECO:0000256" key="1">
    <source>
        <dbReference type="SAM" id="MobiDB-lite"/>
    </source>
</evidence>
<evidence type="ECO:0000313" key="2">
    <source>
        <dbReference type="EMBL" id="AWV90226.1"/>
    </source>
</evidence>
<protein>
    <submittedName>
        <fullName evidence="2">Uncharacterized protein</fullName>
    </submittedName>
</protein>
<feature type="compositionally biased region" description="Low complexity" evidence="1">
    <location>
        <begin position="249"/>
        <end position="262"/>
    </location>
</feature>
<dbReference type="KEGG" id="bsed:DN745_13135"/>
<accession>A0A2Z4FNC9</accession>
<feature type="region of interest" description="Disordered" evidence="1">
    <location>
        <begin position="247"/>
        <end position="266"/>
    </location>
</feature>
<dbReference type="EMBL" id="CP030032">
    <property type="protein sequence ID" value="AWV90226.1"/>
    <property type="molecule type" value="Genomic_DNA"/>
</dbReference>
<dbReference type="Proteomes" id="UP000249799">
    <property type="component" value="Chromosome"/>
</dbReference>
<dbReference type="AlphaFoldDB" id="A0A2Z4FNC9"/>
<keyword evidence="3" id="KW-1185">Reference proteome</keyword>
<organism evidence="2 3">
    <name type="scientific">Bradymonas sediminis</name>
    <dbReference type="NCBI Taxonomy" id="1548548"/>
    <lineage>
        <taxon>Bacteria</taxon>
        <taxon>Deltaproteobacteria</taxon>
        <taxon>Bradymonadales</taxon>
        <taxon>Bradymonadaceae</taxon>
        <taxon>Bradymonas</taxon>
    </lineage>
</organism>
<name>A0A2Z4FNC9_9DELT</name>
<dbReference type="OrthoDB" id="5484861at2"/>
<proteinExistence type="predicted"/>
<gene>
    <name evidence="2" type="ORF">DN745_13135</name>
</gene>
<evidence type="ECO:0000313" key="3">
    <source>
        <dbReference type="Proteomes" id="UP000249799"/>
    </source>
</evidence>
<reference evidence="2 3" key="1">
    <citation type="submission" date="2018-06" db="EMBL/GenBank/DDBJ databases">
        <title>Lujinxingia sediminis gen. nov. sp. nov., a new facultative anaerobic member of the class Deltaproteobacteria, and proposal of Lujinxingaceae fam. nov.</title>
        <authorList>
            <person name="Guo L.-Y."/>
            <person name="Li C.-M."/>
            <person name="Wang S."/>
            <person name="Du Z.-J."/>
        </authorList>
    </citation>
    <scope>NUCLEOTIDE SEQUENCE [LARGE SCALE GENOMIC DNA]</scope>
    <source>
        <strain evidence="2 3">FA350</strain>
    </source>
</reference>